<dbReference type="Proteomes" id="UP000316298">
    <property type="component" value="Unassembled WGS sequence"/>
</dbReference>
<feature type="compositionally biased region" description="Pro residues" evidence="1">
    <location>
        <begin position="1"/>
        <end position="30"/>
    </location>
</feature>
<accession>A0A542DSD3</accession>
<feature type="transmembrane region" description="Helical" evidence="2">
    <location>
        <begin position="112"/>
        <end position="134"/>
    </location>
</feature>
<evidence type="ECO:0000313" key="5">
    <source>
        <dbReference type="Proteomes" id="UP000316298"/>
    </source>
</evidence>
<sequence>MTPPAKDPTPPAAHSSPPTPTTHPTAPAPAAPTASVTASATGDGAAGFTTTPAGARRVLGREVWLVLGLSLGASGVAAVISFVGVLTSGKPLGGQTAVIVGSRAPGRPWLDLAWQVFAVVTALVPVALVGHLLVRTRESFRTIGFDLRERWRDLGRGTAIAAIIGGAGLLLYIGAHASGVNLTVDPSQLPDYWWRIPILVAVSAQNAVLEEVIVLGYLNHRLDQLGWSVRRASATSALLRGSYHLYQGLGGFAGNVIMGVIFTYLYRRWGRVMPLVVAHTLIDTTALIGATYLLGKVHWLPS</sequence>
<name>A0A542DSD3_9ACTN</name>
<keyword evidence="2" id="KW-0812">Transmembrane</keyword>
<keyword evidence="4" id="KW-0645">Protease</keyword>
<keyword evidence="2" id="KW-0472">Membrane</keyword>
<keyword evidence="4" id="KW-0378">Hydrolase</keyword>
<protein>
    <submittedName>
        <fullName evidence="4">Membrane protease YdiL (CAAX protease family)</fullName>
    </submittedName>
</protein>
<evidence type="ECO:0000313" key="4">
    <source>
        <dbReference type="EMBL" id="TQJ05988.1"/>
    </source>
</evidence>
<organism evidence="4 5">
    <name type="scientific">Kribbella jejuensis</name>
    <dbReference type="NCBI Taxonomy" id="236068"/>
    <lineage>
        <taxon>Bacteria</taxon>
        <taxon>Bacillati</taxon>
        <taxon>Actinomycetota</taxon>
        <taxon>Actinomycetes</taxon>
        <taxon>Propionibacteriales</taxon>
        <taxon>Kribbellaceae</taxon>
        <taxon>Kribbella</taxon>
    </lineage>
</organism>
<evidence type="ECO:0000256" key="1">
    <source>
        <dbReference type="SAM" id="MobiDB-lite"/>
    </source>
</evidence>
<evidence type="ECO:0000259" key="3">
    <source>
        <dbReference type="Pfam" id="PF02517"/>
    </source>
</evidence>
<comment type="caution">
    <text evidence="4">The sequence shown here is derived from an EMBL/GenBank/DDBJ whole genome shotgun (WGS) entry which is preliminary data.</text>
</comment>
<keyword evidence="5" id="KW-1185">Reference proteome</keyword>
<dbReference type="AlphaFoldDB" id="A0A542DSD3"/>
<dbReference type="GO" id="GO:0006508">
    <property type="term" value="P:proteolysis"/>
    <property type="evidence" value="ECO:0007669"/>
    <property type="project" value="UniProtKB-KW"/>
</dbReference>
<keyword evidence="2" id="KW-1133">Transmembrane helix</keyword>
<feature type="transmembrane region" description="Helical" evidence="2">
    <location>
        <begin position="272"/>
        <end position="294"/>
    </location>
</feature>
<feature type="transmembrane region" description="Helical" evidence="2">
    <location>
        <begin position="63"/>
        <end position="86"/>
    </location>
</feature>
<dbReference type="InterPro" id="IPR003675">
    <property type="entry name" value="Rce1/LyrA-like_dom"/>
</dbReference>
<feature type="transmembrane region" description="Helical" evidence="2">
    <location>
        <begin position="245"/>
        <end position="266"/>
    </location>
</feature>
<reference evidence="4 5" key="1">
    <citation type="submission" date="2019-06" db="EMBL/GenBank/DDBJ databases">
        <title>Sequencing the genomes of 1000 actinobacteria strains.</title>
        <authorList>
            <person name="Klenk H.-P."/>
        </authorList>
    </citation>
    <scope>NUCLEOTIDE SEQUENCE [LARGE SCALE GENOMIC DNA]</scope>
    <source>
        <strain evidence="4 5">DSM 17305</strain>
    </source>
</reference>
<dbReference type="GO" id="GO:0080120">
    <property type="term" value="P:CAAX-box protein maturation"/>
    <property type="evidence" value="ECO:0007669"/>
    <property type="project" value="UniProtKB-ARBA"/>
</dbReference>
<feature type="domain" description="CAAX prenyl protease 2/Lysostaphin resistance protein A-like" evidence="3">
    <location>
        <begin position="193"/>
        <end position="284"/>
    </location>
</feature>
<feature type="region of interest" description="Disordered" evidence="1">
    <location>
        <begin position="1"/>
        <end position="51"/>
    </location>
</feature>
<feature type="transmembrane region" description="Helical" evidence="2">
    <location>
        <begin position="154"/>
        <end position="173"/>
    </location>
</feature>
<proteinExistence type="predicted"/>
<dbReference type="OrthoDB" id="4453618at2"/>
<gene>
    <name evidence="4" type="ORF">FB475_5638</name>
</gene>
<dbReference type="EMBL" id="VFMM01000003">
    <property type="protein sequence ID" value="TQJ05988.1"/>
    <property type="molecule type" value="Genomic_DNA"/>
</dbReference>
<dbReference type="Pfam" id="PF02517">
    <property type="entry name" value="Rce1-like"/>
    <property type="match status" value="1"/>
</dbReference>
<dbReference type="GO" id="GO:0004175">
    <property type="term" value="F:endopeptidase activity"/>
    <property type="evidence" value="ECO:0007669"/>
    <property type="project" value="UniProtKB-ARBA"/>
</dbReference>
<evidence type="ECO:0000256" key="2">
    <source>
        <dbReference type="SAM" id="Phobius"/>
    </source>
</evidence>
<feature type="compositionally biased region" description="Low complexity" evidence="1">
    <location>
        <begin position="31"/>
        <end position="51"/>
    </location>
</feature>